<keyword evidence="1" id="KW-0175">Coiled coil</keyword>
<accession>A0A561EZ29</accession>
<feature type="coiled-coil region" evidence="1">
    <location>
        <begin position="117"/>
        <end position="144"/>
    </location>
</feature>
<evidence type="ECO:0000313" key="5">
    <source>
        <dbReference type="Proteomes" id="UP000318416"/>
    </source>
</evidence>
<sequence>MPTLGSLAEVPELTLAFTPGASEREAERTVVGAALAPAEEPPGPDLADRIVRTALDCGWADDPRRAARHLGRLAAAKVAALAVPATALPAALVEAAGRHGVPLLTVSPDVPWSRVAQVVAEERLRETREHLAQLEQLLGHAREQGPEDRRIERLLGWLARTVGGRAVVRCGRHDSRPAEAWTLPTAVERTTTDIAEGGLRSAAIDDAGLHIRLHAIGRRRPYPVLAVGRTAPFDGRANALVTHAADLLVPLLQVDDGEADRRRLSEVAAALRVAVFQLLMGGEVTLAQRTAEGLAQGLLDAENARVYVLEGPAVERDRLALECAAATKGRALVVRCPAYDQHLIILAPLKQTPSASPDGWDTVGTTLRRLVADNPERFLGGSGPFPLSQTAGSYGDATRALAVARLQPARAALYAAESRLAEVLDPRAAAGWAAAVLRPLSTLPLGSQDQMLGTLHLGLEFPATSAGKILGVSRNTVRARLDRAAGLLGLDLSEVRARAVLHLALRVFDGEAPVPAEVDLPDVLAGEGARTWAAELLRRLAEDGRDLRATLLAWLVGNTSVEQTAGCLGLHPQTVREHLRSAERLLQRQLLSGGGGVYEVALAFAVLGELALPEC</sequence>
<dbReference type="InterPro" id="IPR042070">
    <property type="entry name" value="PucR_C-HTH_sf"/>
</dbReference>
<evidence type="ECO:0000259" key="2">
    <source>
        <dbReference type="Pfam" id="PF07905"/>
    </source>
</evidence>
<evidence type="ECO:0000256" key="1">
    <source>
        <dbReference type="SAM" id="Coils"/>
    </source>
</evidence>
<feature type="domain" description="PucR C-terminal helix-turn-helix" evidence="3">
    <location>
        <begin position="547"/>
        <end position="592"/>
    </location>
</feature>
<reference evidence="4 5" key="1">
    <citation type="submission" date="2019-06" db="EMBL/GenBank/DDBJ databases">
        <title>Sequencing the genomes of 1000 actinobacteria strains.</title>
        <authorList>
            <person name="Klenk H.-P."/>
        </authorList>
    </citation>
    <scope>NUCLEOTIDE SEQUENCE [LARGE SCALE GENOMIC DNA]</scope>
    <source>
        <strain evidence="4 5">DSM 41649</strain>
    </source>
</reference>
<keyword evidence="5" id="KW-1185">Reference proteome</keyword>
<dbReference type="Proteomes" id="UP000318416">
    <property type="component" value="Unassembled WGS sequence"/>
</dbReference>
<dbReference type="Pfam" id="PF07905">
    <property type="entry name" value="PucR"/>
    <property type="match status" value="1"/>
</dbReference>
<protein>
    <submittedName>
        <fullName evidence="4">Purine catabolism regulatory family protein</fullName>
    </submittedName>
</protein>
<feature type="domain" description="Purine catabolism PurC-like" evidence="2">
    <location>
        <begin position="57"/>
        <end position="121"/>
    </location>
</feature>
<dbReference type="Pfam" id="PF13556">
    <property type="entry name" value="HTH_30"/>
    <property type="match status" value="2"/>
</dbReference>
<dbReference type="Gene3D" id="1.10.10.2840">
    <property type="entry name" value="PucR C-terminal helix-turn-helix domain"/>
    <property type="match status" value="2"/>
</dbReference>
<evidence type="ECO:0000259" key="3">
    <source>
        <dbReference type="Pfam" id="PF13556"/>
    </source>
</evidence>
<organism evidence="4 5">
    <name type="scientific">Kitasatospora atroaurantiaca</name>
    <dbReference type="NCBI Taxonomy" id="285545"/>
    <lineage>
        <taxon>Bacteria</taxon>
        <taxon>Bacillati</taxon>
        <taxon>Actinomycetota</taxon>
        <taxon>Actinomycetes</taxon>
        <taxon>Kitasatosporales</taxon>
        <taxon>Streptomycetaceae</taxon>
        <taxon>Kitasatospora</taxon>
    </lineage>
</organism>
<dbReference type="InterPro" id="IPR025736">
    <property type="entry name" value="PucR_C-HTH_dom"/>
</dbReference>
<dbReference type="AlphaFoldDB" id="A0A561EZ29"/>
<dbReference type="EMBL" id="VIVR01000001">
    <property type="protein sequence ID" value="TWE20862.1"/>
    <property type="molecule type" value="Genomic_DNA"/>
</dbReference>
<dbReference type="InterPro" id="IPR012914">
    <property type="entry name" value="PucR_dom"/>
</dbReference>
<proteinExistence type="predicted"/>
<dbReference type="PANTHER" id="PTHR33744">
    <property type="entry name" value="CARBOHYDRATE DIACID REGULATOR"/>
    <property type="match status" value="1"/>
</dbReference>
<dbReference type="InterPro" id="IPR051448">
    <property type="entry name" value="CdaR-like_regulators"/>
</dbReference>
<gene>
    <name evidence="4" type="ORF">FB465_6021</name>
</gene>
<feature type="domain" description="PucR C-terminal helix-turn-helix" evidence="3">
    <location>
        <begin position="464"/>
        <end position="507"/>
    </location>
</feature>
<evidence type="ECO:0000313" key="4">
    <source>
        <dbReference type="EMBL" id="TWE20862.1"/>
    </source>
</evidence>
<dbReference type="PANTHER" id="PTHR33744:SF1">
    <property type="entry name" value="DNA-BINDING TRANSCRIPTIONAL ACTIVATOR ADER"/>
    <property type="match status" value="1"/>
</dbReference>
<name>A0A561EZ29_9ACTN</name>
<comment type="caution">
    <text evidence="4">The sequence shown here is derived from an EMBL/GenBank/DDBJ whole genome shotgun (WGS) entry which is preliminary data.</text>
</comment>